<gene>
    <name evidence="1" type="ORF">L249_7465</name>
</gene>
<reference evidence="1 2" key="1">
    <citation type="journal article" date="2015" name="BMC Genomics">
        <title>Insights from the genome of Ophiocordyceps polyrhachis-furcata to pathogenicity and host specificity in insect fungi.</title>
        <authorList>
            <person name="Wichadakul D."/>
            <person name="Kobmoo N."/>
            <person name="Ingsriswang S."/>
            <person name="Tangphatsornruang S."/>
            <person name="Chantasingh D."/>
            <person name="Luangsa-ard J.J."/>
            <person name="Eurwilaichitr L."/>
        </authorList>
    </citation>
    <scope>NUCLEOTIDE SEQUENCE [LARGE SCALE GENOMIC DNA]</scope>
    <source>
        <strain evidence="1 2">BCC 54312</strain>
    </source>
</reference>
<dbReference type="Proteomes" id="UP000253664">
    <property type="component" value="Unassembled WGS sequence"/>
</dbReference>
<name>A0A367L9Y9_9HYPO</name>
<organism evidence="1 2">
    <name type="scientific">Ophiocordyceps polyrhachis-furcata BCC 54312</name>
    <dbReference type="NCBI Taxonomy" id="1330021"/>
    <lineage>
        <taxon>Eukaryota</taxon>
        <taxon>Fungi</taxon>
        <taxon>Dikarya</taxon>
        <taxon>Ascomycota</taxon>
        <taxon>Pezizomycotina</taxon>
        <taxon>Sordariomycetes</taxon>
        <taxon>Hypocreomycetidae</taxon>
        <taxon>Hypocreales</taxon>
        <taxon>Ophiocordycipitaceae</taxon>
        <taxon>Ophiocordyceps</taxon>
    </lineage>
</organism>
<dbReference type="AlphaFoldDB" id="A0A367L9Y9"/>
<accession>A0A367L9Y9</accession>
<evidence type="ECO:0000313" key="1">
    <source>
        <dbReference type="EMBL" id="RCI11062.1"/>
    </source>
</evidence>
<comment type="caution">
    <text evidence="1">The sequence shown here is derived from an EMBL/GenBank/DDBJ whole genome shotgun (WGS) entry which is preliminary data.</text>
</comment>
<sequence>PAMPAPAPAAPAVVPPAPTATKNLQTTTTIIINPVRQIYIPGARGAEDLPLDTDGPIQPYVTNPNVRGALTVYSL</sequence>
<proteinExistence type="predicted"/>
<dbReference type="EMBL" id="LKCN02000010">
    <property type="protein sequence ID" value="RCI11062.1"/>
    <property type="molecule type" value="Genomic_DNA"/>
</dbReference>
<evidence type="ECO:0000313" key="2">
    <source>
        <dbReference type="Proteomes" id="UP000253664"/>
    </source>
</evidence>
<protein>
    <submittedName>
        <fullName evidence="1">Uncharacterized protein</fullName>
    </submittedName>
</protein>
<feature type="non-terminal residue" evidence="1">
    <location>
        <position position="1"/>
    </location>
</feature>
<keyword evidence="2" id="KW-1185">Reference proteome</keyword>